<dbReference type="KEGG" id="ehn:H9Q80_16380"/>
<name>A0A7G9GLX0_9FIRM</name>
<organism evidence="1 2">
    <name type="scientific">[Eubacterium] hominis</name>
    <dbReference type="NCBI Taxonomy" id="2764325"/>
    <lineage>
        <taxon>Bacteria</taxon>
        <taxon>Bacillati</taxon>
        <taxon>Bacillota</taxon>
        <taxon>Erysipelotrichia</taxon>
        <taxon>Erysipelotrichales</taxon>
        <taxon>Erysipelotrichaceae</taxon>
        <taxon>Amedibacillus</taxon>
    </lineage>
</organism>
<gene>
    <name evidence="1" type="ORF">H9Q80_16380</name>
</gene>
<accession>A0A7G9GLX0</accession>
<dbReference type="Proteomes" id="UP000515856">
    <property type="component" value="Chromosome"/>
</dbReference>
<dbReference type="RefSeq" id="WP_117456236.1">
    <property type="nucleotide sequence ID" value="NZ_CP060636.1"/>
</dbReference>
<keyword evidence="2" id="KW-1185">Reference proteome</keyword>
<dbReference type="EMBL" id="CP060636">
    <property type="protein sequence ID" value="QNM11802.1"/>
    <property type="molecule type" value="Genomic_DNA"/>
</dbReference>
<reference evidence="1 2" key="1">
    <citation type="submission" date="2020-08" db="EMBL/GenBank/DDBJ databases">
        <authorList>
            <person name="Liu C."/>
            <person name="Sun Q."/>
        </authorList>
    </citation>
    <scope>NUCLEOTIDE SEQUENCE [LARGE SCALE GENOMIC DNA]</scope>
    <source>
        <strain evidence="1 2">NSJ-61</strain>
    </source>
</reference>
<dbReference type="AlphaFoldDB" id="A0A7G9GLX0"/>
<evidence type="ECO:0000313" key="2">
    <source>
        <dbReference type="Proteomes" id="UP000515856"/>
    </source>
</evidence>
<proteinExistence type="predicted"/>
<evidence type="ECO:0000313" key="1">
    <source>
        <dbReference type="EMBL" id="QNM11802.1"/>
    </source>
</evidence>
<protein>
    <submittedName>
        <fullName evidence="1">Uncharacterized protein</fullName>
    </submittedName>
</protein>
<sequence>MPLERSYRIFARYMEINHIHFNPTTFKSDDMTFCKIWKAHRKAFGEICLKYDCREAWIDLNERFVNYETSILDMNYRNGRVTNIEYDKQLEYIQRKYI</sequence>